<dbReference type="AlphaFoldDB" id="A0A484NRW9"/>
<keyword evidence="2" id="KW-1185">Reference proteome</keyword>
<proteinExistence type="predicted"/>
<organism evidence="1 2">
    <name type="scientific">Cuscuta campestris</name>
    <dbReference type="NCBI Taxonomy" id="132261"/>
    <lineage>
        <taxon>Eukaryota</taxon>
        <taxon>Viridiplantae</taxon>
        <taxon>Streptophyta</taxon>
        <taxon>Embryophyta</taxon>
        <taxon>Tracheophyta</taxon>
        <taxon>Spermatophyta</taxon>
        <taxon>Magnoliopsida</taxon>
        <taxon>eudicotyledons</taxon>
        <taxon>Gunneridae</taxon>
        <taxon>Pentapetalae</taxon>
        <taxon>asterids</taxon>
        <taxon>lamiids</taxon>
        <taxon>Solanales</taxon>
        <taxon>Convolvulaceae</taxon>
        <taxon>Cuscuteae</taxon>
        <taxon>Cuscuta</taxon>
        <taxon>Cuscuta subgen. Grammica</taxon>
        <taxon>Cuscuta sect. Cleistogrammica</taxon>
    </lineage>
</organism>
<reference evidence="1 2" key="1">
    <citation type="submission" date="2018-04" db="EMBL/GenBank/DDBJ databases">
        <authorList>
            <person name="Vogel A."/>
        </authorList>
    </citation>
    <scope>NUCLEOTIDE SEQUENCE [LARGE SCALE GENOMIC DNA]</scope>
</reference>
<evidence type="ECO:0000313" key="1">
    <source>
        <dbReference type="EMBL" id="VFR03189.1"/>
    </source>
</evidence>
<evidence type="ECO:0000313" key="2">
    <source>
        <dbReference type="Proteomes" id="UP000595140"/>
    </source>
</evidence>
<dbReference type="EMBL" id="OOIL02006863">
    <property type="protein sequence ID" value="VFR03189.1"/>
    <property type="molecule type" value="Genomic_DNA"/>
</dbReference>
<accession>A0A484NRW9</accession>
<gene>
    <name evidence="1" type="ORF">CCAM_LOCUS44964</name>
</gene>
<protein>
    <submittedName>
        <fullName evidence="1">Uncharacterized protein</fullName>
    </submittedName>
</protein>
<sequence>MMDEFSCDRASAIRRATGWRPAIGGERDGDGLSNLGTSDWMSFCNGGWTNSSETAAGVHPSIFCKTSTNGAGDTRLGRQFGTLAGNTRLVQTIGTGTNKLGLRKIPRKTP</sequence>
<dbReference type="Proteomes" id="UP000595140">
    <property type="component" value="Unassembled WGS sequence"/>
</dbReference>
<name>A0A484NRW9_9ASTE</name>